<dbReference type="InterPro" id="IPR003108">
    <property type="entry name" value="GAR_dom"/>
</dbReference>
<feature type="domain" description="GAR" evidence="7">
    <location>
        <begin position="183"/>
        <end position="255"/>
    </location>
</feature>
<feature type="region of interest" description="Disordered" evidence="5">
    <location>
        <begin position="1037"/>
        <end position="1059"/>
    </location>
</feature>
<evidence type="ECO:0000256" key="5">
    <source>
        <dbReference type="SAM" id="MobiDB-lite"/>
    </source>
</evidence>
<feature type="compositionally biased region" description="Low complexity" evidence="5">
    <location>
        <begin position="471"/>
        <end position="481"/>
    </location>
</feature>
<feature type="compositionally biased region" description="Polar residues" evidence="5">
    <location>
        <begin position="303"/>
        <end position="318"/>
    </location>
</feature>
<evidence type="ECO:0000313" key="8">
    <source>
        <dbReference type="EMBL" id="KAK2574230.1"/>
    </source>
</evidence>
<dbReference type="PROSITE" id="PS50021">
    <property type="entry name" value="CH"/>
    <property type="match status" value="1"/>
</dbReference>
<dbReference type="Pfam" id="PF00307">
    <property type="entry name" value="CH"/>
    <property type="match status" value="1"/>
</dbReference>
<feature type="compositionally biased region" description="Low complexity" evidence="5">
    <location>
        <begin position="328"/>
        <end position="342"/>
    </location>
</feature>
<feature type="compositionally biased region" description="Polar residues" evidence="5">
    <location>
        <begin position="637"/>
        <end position="665"/>
    </location>
</feature>
<evidence type="ECO:0000256" key="2">
    <source>
        <dbReference type="ARBA" id="ARBA00022490"/>
    </source>
</evidence>
<accession>A0AAD9R703</accession>
<feature type="compositionally biased region" description="Basic and acidic residues" evidence="5">
    <location>
        <begin position="666"/>
        <end position="687"/>
    </location>
</feature>
<dbReference type="EMBL" id="JARQWQ010000001">
    <property type="protein sequence ID" value="KAK2574230.1"/>
    <property type="molecule type" value="Genomic_DNA"/>
</dbReference>
<feature type="domain" description="Calponin-homology (CH)" evidence="6">
    <location>
        <begin position="17"/>
        <end position="143"/>
    </location>
</feature>
<name>A0AAD9R703_ACRCE</name>
<comment type="caution">
    <text evidence="8">The sequence shown here is derived from an EMBL/GenBank/DDBJ whole genome shotgun (WGS) entry which is preliminary data.</text>
</comment>
<proteinExistence type="inferred from homology"/>
<feature type="region of interest" description="Disordered" evidence="5">
    <location>
        <begin position="257"/>
        <end position="694"/>
    </location>
</feature>
<keyword evidence="2" id="KW-0963">Cytoplasm</keyword>
<sequence length="1059" mass="118593">MADRSKDRPGSSDRCMVAIKEDLAAWMSSILSLVITVETLLEDLETGVVLCRLANTIQRTGEEFLRNNPSIPRKVFPACGVTYKERTAFRGSFIARDNVANFIRWCRELGVSDVIMFETEDLVLHKNEKSVILALMDVARLSVKFGLEPPDLVRMENEIDQEIEQQPLDEIMEEPMIRLKKEHKSHSLDDLVYQVLDQCTCPVRFPVLRVAEGKYRMGESKNLIFVRVMRKHVMVRVGGGWDTLERYFDKHDPCKVSEKQRRNSLKSPRSHSGSDAIGRSPSSLSLSSTDSHESGGLPVSHGRTASWSSPQNFASQLKSPREPVRKMTSCSPTRSPSPGSPRLQQRQRRGMTSRDTPPRTIDTQHRGRLTRRSKSMQELSTVAVSDSRNPCSKLNISSGRKPSASEETTTASSGSQGQNRTKSLAISPRKESIGGPQADSSRAKGRLSSSGPVCSNRSCPSQVSRSASFGSRPRPMVPVMEPRSRTMITSGHTKEKQRRASSAAPLRSESKDDLRRKEAISRRRSSSATPQEKMRLPSSPNLSKKSTESKNDTTRRPSVSKIPTLQQKQRQEQPVSNRKPSTGSKEAQRVHRTLPSTPGEKKSSKTPQINGTTNKLKPAPMRSTVVDNKMTPRKTPFSFSQENKSGNQKKQLESSQSNDTNINVTEHQEEEQKQSEVGKEDLNKFDGVDASNATSFMQRENLRITLDKISPLNSEISSPDEPYPEKLTLNCVRKLSGRSLETESDGTSDLLSDFTDTDYDFRSQRYSGLSETSSDISVGTSPASMPFNSVEILRDSPDTNPEPDTSAHSTLKDCLMNLNLQGTLTQNTKRRIFEVDSQSYRKEENSETTDKRFFPQPADKAMFFDVEQYNEKQADDDDVIDGSPRKLSLVQSLISSIEKRNSNGGDGQRSKKKSPSTSVTAGKENSDESGIRNHSSKQDPLLPLQDSHEKFQLDNEENDLPVAYDFNSNVSSSGITESQRIPAEKPLESLGDKVQGVKTRKSIQDKARKKEKELDVFPRPQRQFTLEEMIEDMMPADTESKESEDHRMMSPVPRFQAYL</sequence>
<dbReference type="InterPro" id="IPR001715">
    <property type="entry name" value="CH_dom"/>
</dbReference>
<dbReference type="SUPFAM" id="SSF47576">
    <property type="entry name" value="Calponin-homology domain, CH-domain"/>
    <property type="match status" value="1"/>
</dbReference>
<feature type="compositionally biased region" description="Polar residues" evidence="5">
    <location>
        <begin position="376"/>
        <end position="400"/>
    </location>
</feature>
<feature type="compositionally biased region" description="Basic and acidic residues" evidence="5">
    <location>
        <begin position="982"/>
        <end position="991"/>
    </location>
</feature>
<feature type="compositionally biased region" description="Polar residues" evidence="5">
    <location>
        <begin position="561"/>
        <end position="585"/>
    </location>
</feature>
<feature type="compositionally biased region" description="Basic and acidic residues" evidence="5">
    <location>
        <begin position="1002"/>
        <end position="1014"/>
    </location>
</feature>
<dbReference type="SMART" id="SM00033">
    <property type="entry name" value="CH"/>
    <property type="match status" value="1"/>
</dbReference>
<reference evidence="8" key="2">
    <citation type="journal article" date="2023" name="Science">
        <title>Genomic signatures of disease resistance in endangered staghorn corals.</title>
        <authorList>
            <person name="Vollmer S.V."/>
            <person name="Selwyn J.D."/>
            <person name="Despard B.A."/>
            <person name="Roesel C.L."/>
        </authorList>
    </citation>
    <scope>NUCLEOTIDE SEQUENCE</scope>
    <source>
        <strain evidence="8">K2</strain>
    </source>
</reference>
<dbReference type="GO" id="GO:0005884">
    <property type="term" value="C:actin filament"/>
    <property type="evidence" value="ECO:0007669"/>
    <property type="project" value="TreeGrafter"/>
</dbReference>
<keyword evidence="9" id="KW-1185">Reference proteome</keyword>
<feature type="compositionally biased region" description="Low complexity" evidence="5">
    <location>
        <begin position="405"/>
        <end position="418"/>
    </location>
</feature>
<keyword evidence="3" id="KW-0206">Cytoskeleton</keyword>
<feature type="compositionally biased region" description="Basic and acidic residues" evidence="5">
    <location>
        <begin position="545"/>
        <end position="555"/>
    </location>
</feature>
<reference evidence="8" key="1">
    <citation type="journal article" date="2023" name="G3 (Bethesda)">
        <title>Whole genome assembly and annotation of the endangered Caribbean coral Acropora cervicornis.</title>
        <authorList>
            <person name="Selwyn J.D."/>
            <person name="Vollmer S.V."/>
        </authorList>
    </citation>
    <scope>NUCLEOTIDE SEQUENCE</scope>
    <source>
        <strain evidence="8">K2</strain>
    </source>
</reference>
<dbReference type="Gene3D" id="3.30.920.20">
    <property type="entry name" value="Gas2-like domain"/>
    <property type="match status" value="1"/>
</dbReference>
<dbReference type="SUPFAM" id="SSF143575">
    <property type="entry name" value="GAS2 domain-like"/>
    <property type="match status" value="1"/>
</dbReference>
<dbReference type="GO" id="GO:0005737">
    <property type="term" value="C:cytoplasm"/>
    <property type="evidence" value="ECO:0007669"/>
    <property type="project" value="TreeGrafter"/>
</dbReference>
<organism evidence="8 9">
    <name type="scientific">Acropora cervicornis</name>
    <name type="common">Staghorn coral</name>
    <dbReference type="NCBI Taxonomy" id="6130"/>
    <lineage>
        <taxon>Eukaryota</taxon>
        <taxon>Metazoa</taxon>
        <taxon>Cnidaria</taxon>
        <taxon>Anthozoa</taxon>
        <taxon>Hexacorallia</taxon>
        <taxon>Scleractinia</taxon>
        <taxon>Astrocoeniina</taxon>
        <taxon>Acroporidae</taxon>
        <taxon>Acropora</taxon>
    </lineage>
</organism>
<dbReference type="GO" id="GO:0031110">
    <property type="term" value="P:regulation of microtubule polymerization or depolymerization"/>
    <property type="evidence" value="ECO:0007669"/>
    <property type="project" value="TreeGrafter"/>
</dbReference>
<protein>
    <submittedName>
        <fullName evidence="8">GAS2-like protein 1</fullName>
    </submittedName>
</protein>
<dbReference type="GO" id="GO:1904825">
    <property type="term" value="P:protein localization to microtubule plus-end"/>
    <property type="evidence" value="ECO:0007669"/>
    <property type="project" value="TreeGrafter"/>
</dbReference>
<comment type="similarity">
    <text evidence="4">Belongs to the GAS2 family.</text>
</comment>
<evidence type="ECO:0000259" key="6">
    <source>
        <dbReference type="PROSITE" id="PS50021"/>
    </source>
</evidence>
<dbReference type="GO" id="GO:0051764">
    <property type="term" value="P:actin crosslink formation"/>
    <property type="evidence" value="ECO:0007669"/>
    <property type="project" value="TreeGrafter"/>
</dbReference>
<feature type="compositionally biased region" description="Basic and acidic residues" evidence="5">
    <location>
        <begin position="508"/>
        <end position="521"/>
    </location>
</feature>
<dbReference type="PANTHER" id="PTHR46756:SF18">
    <property type="entry name" value="GAS2-LIKE PROTEIN PICKLED EGGS"/>
    <property type="match status" value="1"/>
</dbReference>
<dbReference type="GO" id="GO:0051015">
    <property type="term" value="F:actin filament binding"/>
    <property type="evidence" value="ECO:0007669"/>
    <property type="project" value="TreeGrafter"/>
</dbReference>
<dbReference type="GO" id="GO:0001725">
    <property type="term" value="C:stress fiber"/>
    <property type="evidence" value="ECO:0007669"/>
    <property type="project" value="TreeGrafter"/>
</dbReference>
<dbReference type="InterPro" id="IPR036872">
    <property type="entry name" value="CH_dom_sf"/>
</dbReference>
<evidence type="ECO:0000313" key="9">
    <source>
        <dbReference type="Proteomes" id="UP001249851"/>
    </source>
</evidence>
<dbReference type="GO" id="GO:0008093">
    <property type="term" value="F:cytoskeletal anchor activity"/>
    <property type="evidence" value="ECO:0007669"/>
    <property type="project" value="TreeGrafter"/>
</dbReference>
<evidence type="ECO:0000256" key="1">
    <source>
        <dbReference type="ARBA" id="ARBA00004245"/>
    </source>
</evidence>
<dbReference type="InterPro" id="IPR036534">
    <property type="entry name" value="GAR_dom_sf"/>
</dbReference>
<dbReference type="GO" id="GO:0008017">
    <property type="term" value="F:microtubule binding"/>
    <property type="evidence" value="ECO:0007669"/>
    <property type="project" value="InterPro"/>
</dbReference>
<dbReference type="GO" id="GO:0035371">
    <property type="term" value="C:microtubule plus-end"/>
    <property type="evidence" value="ECO:0007669"/>
    <property type="project" value="TreeGrafter"/>
</dbReference>
<gene>
    <name evidence="8" type="ORF">P5673_000369</name>
</gene>
<dbReference type="Pfam" id="PF02187">
    <property type="entry name" value="GAS2"/>
    <property type="match status" value="1"/>
</dbReference>
<dbReference type="Gene3D" id="1.10.418.10">
    <property type="entry name" value="Calponin-like domain"/>
    <property type="match status" value="1"/>
</dbReference>
<evidence type="ECO:0000256" key="3">
    <source>
        <dbReference type="ARBA" id="ARBA00023212"/>
    </source>
</evidence>
<comment type="subcellular location">
    <subcellularLocation>
        <location evidence="1">Cytoplasm</location>
        <location evidence="1">Cytoskeleton</location>
    </subcellularLocation>
</comment>
<dbReference type="GO" id="GO:0001578">
    <property type="term" value="P:microtubule bundle formation"/>
    <property type="evidence" value="ECO:0007669"/>
    <property type="project" value="TreeGrafter"/>
</dbReference>
<feature type="region of interest" description="Disordered" evidence="5">
    <location>
        <begin position="897"/>
        <end position="943"/>
    </location>
</feature>
<dbReference type="Proteomes" id="UP001249851">
    <property type="component" value="Unassembled WGS sequence"/>
</dbReference>
<dbReference type="AlphaFoldDB" id="A0AAD9R703"/>
<feature type="compositionally biased region" description="Polar residues" evidence="5">
    <location>
        <begin position="447"/>
        <end position="469"/>
    </location>
</feature>
<evidence type="ECO:0000256" key="4">
    <source>
        <dbReference type="ARBA" id="ARBA00038441"/>
    </source>
</evidence>
<feature type="compositionally biased region" description="Low complexity" evidence="5">
    <location>
        <begin position="280"/>
        <end position="289"/>
    </location>
</feature>
<dbReference type="PROSITE" id="PS51460">
    <property type="entry name" value="GAR"/>
    <property type="match status" value="1"/>
</dbReference>
<feature type="compositionally biased region" description="Basic and acidic residues" evidence="5">
    <location>
        <begin position="1038"/>
        <end position="1048"/>
    </location>
</feature>
<dbReference type="SMART" id="SM00243">
    <property type="entry name" value="GAS2"/>
    <property type="match status" value="1"/>
</dbReference>
<feature type="compositionally biased region" description="Polar residues" evidence="5">
    <location>
        <begin position="605"/>
        <end position="615"/>
    </location>
</feature>
<feature type="region of interest" description="Disordered" evidence="5">
    <location>
        <begin position="971"/>
        <end position="1014"/>
    </location>
</feature>
<evidence type="ECO:0000259" key="7">
    <source>
        <dbReference type="PROSITE" id="PS51460"/>
    </source>
</evidence>
<dbReference type="PANTHER" id="PTHR46756">
    <property type="entry name" value="TRANSGELIN"/>
    <property type="match status" value="1"/>
</dbReference>